<evidence type="ECO:0000313" key="1">
    <source>
        <dbReference type="EMBL" id="RCN28110.1"/>
    </source>
</evidence>
<accession>A0A368FB22</accession>
<dbReference type="AlphaFoldDB" id="A0A368FB22"/>
<organism evidence="1 2">
    <name type="scientific">Ancylostoma caninum</name>
    <name type="common">Dog hookworm</name>
    <dbReference type="NCBI Taxonomy" id="29170"/>
    <lineage>
        <taxon>Eukaryota</taxon>
        <taxon>Metazoa</taxon>
        <taxon>Ecdysozoa</taxon>
        <taxon>Nematoda</taxon>
        <taxon>Chromadorea</taxon>
        <taxon>Rhabditida</taxon>
        <taxon>Rhabditina</taxon>
        <taxon>Rhabditomorpha</taxon>
        <taxon>Strongyloidea</taxon>
        <taxon>Ancylostomatidae</taxon>
        <taxon>Ancylostomatinae</taxon>
        <taxon>Ancylostoma</taxon>
    </lineage>
</organism>
<comment type="caution">
    <text evidence="1">The sequence shown here is derived from an EMBL/GenBank/DDBJ whole genome shotgun (WGS) entry which is preliminary data.</text>
</comment>
<proteinExistence type="predicted"/>
<dbReference type="Proteomes" id="UP000252519">
    <property type="component" value="Unassembled WGS sequence"/>
</dbReference>
<name>A0A368FB22_ANCCA</name>
<sequence length="84" mass="9037">MMEMEPADIMELDLAQPNQHEVTLQQLANLKLAAKLLHDESEADLDLVIKQIITGGQVSVGVFGLVGIRRGGDTILEAVGLEVS</sequence>
<evidence type="ECO:0000313" key="2">
    <source>
        <dbReference type="Proteomes" id="UP000252519"/>
    </source>
</evidence>
<reference evidence="1 2" key="1">
    <citation type="submission" date="2014-10" db="EMBL/GenBank/DDBJ databases">
        <title>Draft genome of the hookworm Ancylostoma caninum.</title>
        <authorList>
            <person name="Mitreva M."/>
        </authorList>
    </citation>
    <scope>NUCLEOTIDE SEQUENCE [LARGE SCALE GENOMIC DNA]</scope>
    <source>
        <strain evidence="1 2">Baltimore</strain>
    </source>
</reference>
<keyword evidence="2" id="KW-1185">Reference proteome</keyword>
<dbReference type="OrthoDB" id="5867403at2759"/>
<protein>
    <submittedName>
        <fullName evidence="1">Uncharacterized protein</fullName>
    </submittedName>
</protein>
<gene>
    <name evidence="1" type="ORF">ANCCAN_26152</name>
</gene>
<dbReference type="EMBL" id="JOJR01003029">
    <property type="protein sequence ID" value="RCN28110.1"/>
    <property type="molecule type" value="Genomic_DNA"/>
</dbReference>